<dbReference type="Pfam" id="PF04955">
    <property type="entry name" value="HupE_UreJ"/>
    <property type="match status" value="1"/>
</dbReference>
<keyword evidence="4" id="KW-1185">Reference proteome</keyword>
<evidence type="ECO:0000313" key="4">
    <source>
        <dbReference type="Proteomes" id="UP000765160"/>
    </source>
</evidence>
<evidence type="ECO:0000313" key="3">
    <source>
        <dbReference type="EMBL" id="NKE46654.1"/>
    </source>
</evidence>
<keyword evidence="1" id="KW-1133">Transmembrane helix</keyword>
<feature type="signal peptide" evidence="2">
    <location>
        <begin position="1"/>
        <end position="18"/>
    </location>
</feature>
<keyword evidence="2" id="KW-0732">Signal</keyword>
<feature type="transmembrane region" description="Helical" evidence="1">
    <location>
        <begin position="139"/>
        <end position="159"/>
    </location>
</feature>
<dbReference type="Proteomes" id="UP000765160">
    <property type="component" value="Unassembled WGS sequence"/>
</dbReference>
<protein>
    <submittedName>
        <fullName evidence="3">HupE/UreJ family protein</fullName>
    </submittedName>
</protein>
<gene>
    <name evidence="3" type="ORF">HB662_17870</name>
</gene>
<feature type="chain" id="PRO_5047347204" evidence="2">
    <location>
        <begin position="19"/>
        <end position="186"/>
    </location>
</feature>
<organism evidence="3 4">
    <name type="scientific">Falsiroseomonas frigidaquae</name>
    <dbReference type="NCBI Taxonomy" id="487318"/>
    <lineage>
        <taxon>Bacteria</taxon>
        <taxon>Pseudomonadati</taxon>
        <taxon>Pseudomonadota</taxon>
        <taxon>Alphaproteobacteria</taxon>
        <taxon>Acetobacterales</taxon>
        <taxon>Roseomonadaceae</taxon>
        <taxon>Falsiroseomonas</taxon>
    </lineage>
</organism>
<sequence length="186" mass="18203">MRRLLTLAALLAPMPALAHEGGAHVHGFLAGFLHPVGGLDHVLAMVAVGLWAGLLAGRATWALPAGFLGAMVVGFGLGAGGIGLPMVEAGILASVIILGALVAAAARFPLAAAVPLVAVFGLLHGHAHGTELGGQGALGYAAGFIVATAALHALGVFGARAITNQLVVRVAGVAMAALMLVVASIA</sequence>
<feature type="transmembrane region" description="Helical" evidence="1">
    <location>
        <begin position="61"/>
        <end position="80"/>
    </location>
</feature>
<dbReference type="EMBL" id="JAAVTX010000005">
    <property type="protein sequence ID" value="NKE46654.1"/>
    <property type="molecule type" value="Genomic_DNA"/>
</dbReference>
<evidence type="ECO:0000256" key="2">
    <source>
        <dbReference type="SAM" id="SignalP"/>
    </source>
</evidence>
<feature type="transmembrane region" description="Helical" evidence="1">
    <location>
        <begin position="86"/>
        <end position="103"/>
    </location>
</feature>
<feature type="transmembrane region" description="Helical" evidence="1">
    <location>
        <begin position="110"/>
        <end position="127"/>
    </location>
</feature>
<keyword evidence="1" id="KW-0472">Membrane</keyword>
<evidence type="ECO:0000256" key="1">
    <source>
        <dbReference type="SAM" id="Phobius"/>
    </source>
</evidence>
<name>A0ABX1F2Z6_9PROT</name>
<dbReference type="PIRSF" id="PIRSF016919">
    <property type="entry name" value="HupE_UreJ"/>
    <property type="match status" value="1"/>
</dbReference>
<feature type="transmembrane region" description="Helical" evidence="1">
    <location>
        <begin position="28"/>
        <end position="54"/>
    </location>
</feature>
<accession>A0ABX1F2Z6</accession>
<keyword evidence="1" id="KW-0812">Transmembrane</keyword>
<reference evidence="3 4" key="1">
    <citation type="submission" date="2020-03" db="EMBL/GenBank/DDBJ databases">
        <title>Roseomonas selenitidurans sp. nov. isolated from soil.</title>
        <authorList>
            <person name="Liu H."/>
        </authorList>
    </citation>
    <scope>NUCLEOTIDE SEQUENCE [LARGE SCALE GENOMIC DNA]</scope>
    <source>
        <strain evidence="3 4">JCM 15073</strain>
    </source>
</reference>
<dbReference type="RefSeq" id="WP_168051177.1">
    <property type="nucleotide sequence ID" value="NZ_JAATJR010000005.1"/>
</dbReference>
<proteinExistence type="predicted"/>
<feature type="transmembrane region" description="Helical" evidence="1">
    <location>
        <begin position="166"/>
        <end position="185"/>
    </location>
</feature>
<dbReference type="InterPro" id="IPR007038">
    <property type="entry name" value="HupE_UreJ"/>
</dbReference>
<comment type="caution">
    <text evidence="3">The sequence shown here is derived from an EMBL/GenBank/DDBJ whole genome shotgun (WGS) entry which is preliminary data.</text>
</comment>